<protein>
    <submittedName>
        <fullName evidence="1">Uncharacterized protein</fullName>
    </submittedName>
</protein>
<gene>
    <name evidence="1" type="ORF">HZY62_14020</name>
</gene>
<keyword evidence="2" id="KW-1185">Reference proteome</keyword>
<proteinExistence type="predicted"/>
<evidence type="ECO:0000313" key="2">
    <source>
        <dbReference type="Proteomes" id="UP000651837"/>
    </source>
</evidence>
<accession>A0ABR7W130</accession>
<dbReference type="Proteomes" id="UP000651837">
    <property type="component" value="Unassembled WGS sequence"/>
</dbReference>
<comment type="caution">
    <text evidence="1">The sequence shown here is derived from an EMBL/GenBank/DDBJ whole genome shotgun (WGS) entry which is preliminary data.</text>
</comment>
<name>A0ABR7W130_9FLAO</name>
<reference evidence="1 2" key="1">
    <citation type="submission" date="2020-07" db="EMBL/GenBank/DDBJ databases">
        <title>The draft genome sequence of Maribacter polysiphoniae KCTC 22021.</title>
        <authorList>
            <person name="Mu L."/>
        </authorList>
    </citation>
    <scope>NUCLEOTIDE SEQUENCE [LARGE SCALE GENOMIC DNA]</scope>
    <source>
        <strain evidence="1 2">KCTC 22021</strain>
    </source>
</reference>
<organism evidence="1 2">
    <name type="scientific">Maribacter polysiphoniae</name>
    <dbReference type="NCBI Taxonomy" id="429344"/>
    <lineage>
        <taxon>Bacteria</taxon>
        <taxon>Pseudomonadati</taxon>
        <taxon>Bacteroidota</taxon>
        <taxon>Flavobacteriia</taxon>
        <taxon>Flavobacteriales</taxon>
        <taxon>Flavobacteriaceae</taxon>
        <taxon>Maribacter</taxon>
    </lineage>
</organism>
<dbReference type="EMBL" id="JACWLN010000006">
    <property type="protein sequence ID" value="MBD1261717.1"/>
    <property type="molecule type" value="Genomic_DNA"/>
</dbReference>
<dbReference type="RefSeq" id="WP_190263549.1">
    <property type="nucleotide sequence ID" value="NZ_JACWLN010000006.1"/>
</dbReference>
<sequence>MQCLCSDNTLQWKMGWKVNTSETPINPIPYLPGSFMNMDSHTLKGSGV</sequence>
<evidence type="ECO:0000313" key="1">
    <source>
        <dbReference type="EMBL" id="MBD1261717.1"/>
    </source>
</evidence>